<evidence type="ECO:0000313" key="1">
    <source>
        <dbReference type="EMBL" id="KXU35993.1"/>
    </source>
</evidence>
<gene>
    <name evidence="1" type="ORF">AXK11_04755</name>
</gene>
<dbReference type="STRING" id="1548207.AXK11_04755"/>
<keyword evidence="1" id="KW-0808">Transferase</keyword>
<protein>
    <submittedName>
        <fullName evidence="1">Sugar kinase</fullName>
    </submittedName>
</protein>
<proteinExistence type="predicted"/>
<dbReference type="InterPro" id="IPR029056">
    <property type="entry name" value="Ribokinase-like"/>
</dbReference>
<dbReference type="RefSeq" id="WP_068629777.1">
    <property type="nucleotide sequence ID" value="NZ_LSZQ01000040.1"/>
</dbReference>
<dbReference type="Proteomes" id="UP000070058">
    <property type="component" value="Unassembled WGS sequence"/>
</dbReference>
<reference evidence="2" key="1">
    <citation type="submission" date="2016-02" db="EMBL/GenBank/DDBJ databases">
        <authorList>
            <person name="Sanders J.G."/>
            <person name="Lin J.Y."/>
            <person name="Wertz J.T."/>
            <person name="Russell J.A."/>
            <person name="Moreau C.S."/>
            <person name="Powell S."/>
        </authorList>
    </citation>
    <scope>NUCLEOTIDE SEQUENCE [LARGE SCALE GENOMIC DNA]</scope>
    <source>
        <strain evidence="2">CAG34</strain>
    </source>
</reference>
<name>A0A139SN07_9BACT</name>
<dbReference type="AlphaFoldDB" id="A0A139SN07"/>
<keyword evidence="1" id="KW-0418">Kinase</keyword>
<dbReference type="InterPro" id="IPR057621">
    <property type="entry name" value="Khk_prokaryotic"/>
</dbReference>
<dbReference type="OrthoDB" id="787163at2"/>
<accession>A0A139SN07</accession>
<keyword evidence="2" id="KW-1185">Reference proteome</keyword>
<dbReference type="EMBL" id="LSZQ01000040">
    <property type="protein sequence ID" value="KXU35993.1"/>
    <property type="molecule type" value="Genomic_DNA"/>
</dbReference>
<organism evidence="1 2">
    <name type="scientific">Cephaloticoccus primus</name>
    <dbReference type="NCBI Taxonomy" id="1548207"/>
    <lineage>
        <taxon>Bacteria</taxon>
        <taxon>Pseudomonadati</taxon>
        <taxon>Verrucomicrobiota</taxon>
        <taxon>Opitutia</taxon>
        <taxon>Opitutales</taxon>
        <taxon>Opitutaceae</taxon>
        <taxon>Cephaloticoccus</taxon>
    </lineage>
</organism>
<dbReference type="Gene3D" id="3.40.1190.20">
    <property type="match status" value="1"/>
</dbReference>
<dbReference type="SUPFAM" id="SSF53613">
    <property type="entry name" value="Ribokinase-like"/>
    <property type="match status" value="1"/>
</dbReference>
<evidence type="ECO:0000313" key="2">
    <source>
        <dbReference type="Proteomes" id="UP000070058"/>
    </source>
</evidence>
<sequence>MDFKTRTLAELRAANPSQKLPSKQVLVGFDGFVDTIVSPVARRAGQGDNFTAFRTIEEFGNRILGASGKSTNIELYPTMEKLGGNGPIMANAMLAHELALTYIGALGAPNTHPVFSSITERAKEVFSLCQAGATNALEFTDGKLLLGQTSSLDLITPAHIREVIGEEKYIATIAQSDLVAVLNWVMISHLTEVFIDLVDNVLPKIPRKRVAADGTETERIYFFDLCDPEKRSPSDLAYALDRIGRFAAFGHVTLGLNLKEAQQVFSVLGFGTETESESGLRRMAEKIRHYLGLGTVVIHPKESAACATGEGSYWVPGPFVAEPFISTGAGDHFNAGFATGQLLGLSPEACLGVGVCTSGHYVRTAESPTIANIETLLANWR</sequence>
<comment type="caution">
    <text evidence="1">The sequence shown here is derived from an EMBL/GenBank/DDBJ whole genome shotgun (WGS) entry which is preliminary data.</text>
</comment>
<dbReference type="GO" id="GO:0016301">
    <property type="term" value="F:kinase activity"/>
    <property type="evidence" value="ECO:0007669"/>
    <property type="project" value="UniProtKB-KW"/>
</dbReference>
<dbReference type="Pfam" id="PF25270">
    <property type="entry name" value="Khk"/>
    <property type="match status" value="1"/>
</dbReference>